<gene>
    <name evidence="2" type="ORF">UFOPK4354_01944</name>
</gene>
<evidence type="ECO:0000313" key="2">
    <source>
        <dbReference type="EMBL" id="CAB5069287.1"/>
    </source>
</evidence>
<accession>A0A6J7UZE0</accession>
<dbReference type="AlphaFoldDB" id="A0A6J7UZE0"/>
<reference evidence="2" key="1">
    <citation type="submission" date="2020-05" db="EMBL/GenBank/DDBJ databases">
        <authorList>
            <person name="Chiriac C."/>
            <person name="Salcher M."/>
            <person name="Ghai R."/>
            <person name="Kavagutti S V."/>
        </authorList>
    </citation>
    <scope>NUCLEOTIDE SEQUENCE</scope>
</reference>
<proteinExistence type="predicted"/>
<dbReference type="EMBL" id="CAFBQW010000310">
    <property type="protein sequence ID" value="CAB5069287.1"/>
    <property type="molecule type" value="Genomic_DNA"/>
</dbReference>
<name>A0A6J7UZE0_9ZZZZ</name>
<feature type="region of interest" description="Disordered" evidence="1">
    <location>
        <begin position="14"/>
        <end position="46"/>
    </location>
</feature>
<organism evidence="2">
    <name type="scientific">freshwater metagenome</name>
    <dbReference type="NCBI Taxonomy" id="449393"/>
    <lineage>
        <taxon>unclassified sequences</taxon>
        <taxon>metagenomes</taxon>
        <taxon>ecological metagenomes</taxon>
    </lineage>
</organism>
<protein>
    <submittedName>
        <fullName evidence="2">Unannotated protein</fullName>
    </submittedName>
</protein>
<evidence type="ECO:0000256" key="1">
    <source>
        <dbReference type="SAM" id="MobiDB-lite"/>
    </source>
</evidence>
<sequence length="46" mass="4996">MLVAAKPSALQAPIDLREQEDFTDLTETVTTPDLETPGTPGRSLLR</sequence>